<evidence type="ECO:0000256" key="1">
    <source>
        <dbReference type="ARBA" id="ARBA00005171"/>
    </source>
</evidence>
<comment type="catalytic activity">
    <reaction evidence="12">
        <text>UTP + NH4(+) + ATP = CTP + ADP + phosphate + 2 H(+)</text>
        <dbReference type="Rhea" id="RHEA:16597"/>
        <dbReference type="ChEBI" id="CHEBI:15378"/>
        <dbReference type="ChEBI" id="CHEBI:28938"/>
        <dbReference type="ChEBI" id="CHEBI:30616"/>
        <dbReference type="ChEBI" id="CHEBI:37563"/>
        <dbReference type="ChEBI" id="CHEBI:43474"/>
        <dbReference type="ChEBI" id="CHEBI:46398"/>
        <dbReference type="ChEBI" id="CHEBI:456216"/>
    </reaction>
</comment>
<dbReference type="STRING" id="586239.AD943_10445"/>
<feature type="binding site" evidence="12">
    <location>
        <position position="405"/>
    </location>
    <ligand>
        <name>L-glutamine</name>
        <dbReference type="ChEBI" id="CHEBI:58359"/>
    </ligand>
</feature>
<evidence type="ECO:0000256" key="10">
    <source>
        <dbReference type="ARBA" id="ARBA00047781"/>
    </source>
</evidence>
<dbReference type="InterPro" id="IPR004468">
    <property type="entry name" value="CTP_synthase"/>
</dbReference>
<feature type="active site" description="Nucleophile; for glutamine hydrolysis" evidence="12">
    <location>
        <position position="381"/>
    </location>
</feature>
<evidence type="ECO:0000313" key="15">
    <source>
        <dbReference type="EMBL" id="GEB03593.1"/>
    </source>
</evidence>
<dbReference type="Pfam" id="PF06418">
    <property type="entry name" value="CTP_synth_N"/>
    <property type="match status" value="1"/>
</dbReference>
<feature type="binding site" evidence="12">
    <location>
        <position position="13"/>
    </location>
    <ligand>
        <name>CTP</name>
        <dbReference type="ChEBI" id="CHEBI:37563"/>
        <note>allosteric inhibitor</note>
    </ligand>
</feature>
<dbReference type="GO" id="GO:0044210">
    <property type="term" value="P:'de novo' CTP biosynthetic process"/>
    <property type="evidence" value="ECO:0007669"/>
    <property type="project" value="UniProtKB-UniRule"/>
</dbReference>
<dbReference type="UniPathway" id="UPA00159">
    <property type="reaction ID" value="UER00277"/>
</dbReference>
<feature type="binding site" evidence="12">
    <location>
        <position position="71"/>
    </location>
    <ligand>
        <name>ATP</name>
        <dbReference type="ChEBI" id="CHEBI:30616"/>
    </ligand>
</feature>
<comment type="caution">
    <text evidence="15">The sequence shown here is derived from an EMBL/GenBank/DDBJ whole genome shotgun (WGS) entry which is preliminary data.</text>
</comment>
<organism evidence="15 16">
    <name type="scientific">Gluconobacter roseus NBRC 3990</name>
    <dbReference type="NCBI Taxonomy" id="1307950"/>
    <lineage>
        <taxon>Bacteria</taxon>
        <taxon>Pseudomonadati</taxon>
        <taxon>Pseudomonadota</taxon>
        <taxon>Alphaproteobacteria</taxon>
        <taxon>Acetobacterales</taxon>
        <taxon>Acetobacteraceae</taxon>
        <taxon>Gluconobacter</taxon>
    </lineage>
</organism>
<reference evidence="15 16" key="1">
    <citation type="submission" date="2019-06" db="EMBL/GenBank/DDBJ databases">
        <title>Whole genome shotgun sequence of Gluconobacter roseus NBRC 3990.</title>
        <authorList>
            <person name="Hosoyama A."/>
            <person name="Uohara A."/>
            <person name="Ohji S."/>
            <person name="Ichikawa N."/>
        </authorList>
    </citation>
    <scope>NUCLEOTIDE SEQUENCE [LARGE SCALE GENOMIC DNA]</scope>
    <source>
        <strain evidence="15 16">NBRC 3990</strain>
    </source>
</reference>
<keyword evidence="4 12" id="KW-0479">Metal-binding</keyword>
<dbReference type="InterPro" id="IPR033828">
    <property type="entry name" value="GATase1_CTP_Synthase"/>
</dbReference>
<keyword evidence="9 12" id="KW-0665">Pyrimidine biosynthesis</keyword>
<dbReference type="GO" id="GO:0042802">
    <property type="term" value="F:identical protein binding"/>
    <property type="evidence" value="ECO:0007669"/>
    <property type="project" value="TreeGrafter"/>
</dbReference>
<gene>
    <name evidence="12 15" type="primary">pyrG</name>
    <name evidence="15" type="ORF">GRO01_11690</name>
</gene>
<feature type="binding site" evidence="12">
    <location>
        <position position="139"/>
    </location>
    <ligand>
        <name>Mg(2+)</name>
        <dbReference type="ChEBI" id="CHEBI:18420"/>
    </ligand>
</feature>
<proteinExistence type="inferred from homology"/>
<feature type="binding site" evidence="12">
    <location>
        <position position="222"/>
    </location>
    <ligand>
        <name>UTP</name>
        <dbReference type="ChEBI" id="CHEBI:46398"/>
    </ligand>
</feature>
<feature type="binding site" evidence="12">
    <location>
        <begin position="382"/>
        <end position="385"/>
    </location>
    <ligand>
        <name>L-glutamine</name>
        <dbReference type="ChEBI" id="CHEBI:58359"/>
    </ligand>
</feature>
<keyword evidence="7 12" id="KW-0460">Magnesium</keyword>
<feature type="binding site" evidence="12">
    <location>
        <begin position="186"/>
        <end position="191"/>
    </location>
    <ligand>
        <name>CTP</name>
        <dbReference type="ChEBI" id="CHEBI:37563"/>
        <note>allosteric inhibitor</note>
    </ligand>
</feature>
<dbReference type="NCBIfam" id="NF003792">
    <property type="entry name" value="PRK05380.1"/>
    <property type="match status" value="1"/>
</dbReference>
<feature type="active site" evidence="12">
    <location>
        <position position="515"/>
    </location>
</feature>
<dbReference type="AlphaFoldDB" id="A0A4Y3M4P4"/>
<dbReference type="RefSeq" id="WP_062510462.1">
    <property type="nucleotide sequence ID" value="NZ_BAQZ01000002.1"/>
</dbReference>
<feature type="binding site" evidence="12">
    <location>
        <position position="54"/>
    </location>
    <ligand>
        <name>L-glutamine</name>
        <dbReference type="ChEBI" id="CHEBI:58359"/>
    </ligand>
</feature>
<feature type="region of interest" description="Amidoligase domain" evidence="12">
    <location>
        <begin position="1"/>
        <end position="265"/>
    </location>
</feature>
<evidence type="ECO:0000259" key="14">
    <source>
        <dbReference type="Pfam" id="PF06418"/>
    </source>
</evidence>
<dbReference type="GO" id="GO:0005524">
    <property type="term" value="F:ATP binding"/>
    <property type="evidence" value="ECO:0007669"/>
    <property type="project" value="UniProtKB-KW"/>
</dbReference>
<dbReference type="GO" id="GO:0019856">
    <property type="term" value="P:pyrimidine nucleobase biosynthetic process"/>
    <property type="evidence" value="ECO:0007669"/>
    <property type="project" value="TreeGrafter"/>
</dbReference>
<evidence type="ECO:0000313" key="16">
    <source>
        <dbReference type="Proteomes" id="UP000320772"/>
    </source>
</evidence>
<dbReference type="SUPFAM" id="SSF52540">
    <property type="entry name" value="P-loop containing nucleoside triphosphate hydrolases"/>
    <property type="match status" value="1"/>
</dbReference>
<evidence type="ECO:0000259" key="13">
    <source>
        <dbReference type="Pfam" id="PF00117"/>
    </source>
</evidence>
<feature type="binding site" evidence="12">
    <location>
        <position position="354"/>
    </location>
    <ligand>
        <name>L-glutamine</name>
        <dbReference type="ChEBI" id="CHEBI:58359"/>
    </ligand>
</feature>
<evidence type="ECO:0000256" key="6">
    <source>
        <dbReference type="ARBA" id="ARBA00022840"/>
    </source>
</evidence>
<feature type="domain" description="Glutamine amidotransferase" evidence="13">
    <location>
        <begin position="301"/>
        <end position="534"/>
    </location>
</feature>
<dbReference type="Pfam" id="PF00117">
    <property type="entry name" value="GATase"/>
    <property type="match status" value="1"/>
</dbReference>
<feature type="binding site" evidence="12">
    <location>
        <position position="222"/>
    </location>
    <ligand>
        <name>CTP</name>
        <dbReference type="ChEBI" id="CHEBI:37563"/>
        <note>allosteric inhibitor</note>
    </ligand>
</feature>
<feature type="binding site" evidence="12">
    <location>
        <begin position="14"/>
        <end position="19"/>
    </location>
    <ligand>
        <name>ATP</name>
        <dbReference type="ChEBI" id="CHEBI:30616"/>
    </ligand>
</feature>
<dbReference type="HAMAP" id="MF_01227">
    <property type="entry name" value="PyrG"/>
    <property type="match status" value="1"/>
</dbReference>
<feature type="binding site" evidence="12">
    <location>
        <begin position="146"/>
        <end position="148"/>
    </location>
    <ligand>
        <name>CTP</name>
        <dbReference type="ChEBI" id="CHEBI:37563"/>
        <note>allosteric inhibitor</note>
    </ligand>
</feature>
<evidence type="ECO:0000256" key="3">
    <source>
        <dbReference type="ARBA" id="ARBA00022598"/>
    </source>
</evidence>
<dbReference type="EC" id="6.3.4.2" evidence="12"/>
<dbReference type="GO" id="GO:0046872">
    <property type="term" value="F:metal ion binding"/>
    <property type="evidence" value="ECO:0007669"/>
    <property type="project" value="UniProtKB-KW"/>
</dbReference>
<name>A0A4Y3M4P4_9PROT</name>
<dbReference type="GO" id="GO:0097268">
    <property type="term" value="C:cytoophidium"/>
    <property type="evidence" value="ECO:0007669"/>
    <property type="project" value="UniProtKB-ARBA"/>
</dbReference>
<dbReference type="PANTHER" id="PTHR11550">
    <property type="entry name" value="CTP SYNTHASE"/>
    <property type="match status" value="1"/>
</dbReference>
<accession>A0A4Y3M4P4</accession>
<dbReference type="InterPro" id="IPR017456">
    <property type="entry name" value="CTP_synthase_N"/>
</dbReference>
<dbReference type="SUPFAM" id="SSF52317">
    <property type="entry name" value="Class I glutamine amidotransferase-like"/>
    <property type="match status" value="1"/>
</dbReference>
<evidence type="ECO:0000256" key="2">
    <source>
        <dbReference type="ARBA" id="ARBA00007533"/>
    </source>
</evidence>
<keyword evidence="8 12" id="KW-0315">Glutamine amidotransferase</keyword>
<feature type="binding site" evidence="12">
    <location>
        <position position="240"/>
    </location>
    <ligand>
        <name>ATP</name>
        <dbReference type="ChEBI" id="CHEBI:30616"/>
    </ligand>
</feature>
<feature type="binding site" evidence="12">
    <location>
        <position position="470"/>
    </location>
    <ligand>
        <name>L-glutamine</name>
        <dbReference type="ChEBI" id="CHEBI:58359"/>
    </ligand>
</feature>
<evidence type="ECO:0000256" key="8">
    <source>
        <dbReference type="ARBA" id="ARBA00022962"/>
    </source>
</evidence>
<comment type="catalytic activity">
    <reaction evidence="12">
        <text>L-glutamine + H2O = L-glutamate + NH4(+)</text>
        <dbReference type="Rhea" id="RHEA:15889"/>
        <dbReference type="ChEBI" id="CHEBI:15377"/>
        <dbReference type="ChEBI" id="CHEBI:28938"/>
        <dbReference type="ChEBI" id="CHEBI:29985"/>
        <dbReference type="ChEBI" id="CHEBI:58359"/>
    </reaction>
</comment>
<evidence type="ECO:0000256" key="12">
    <source>
        <dbReference type="HAMAP-Rule" id="MF_01227"/>
    </source>
</evidence>
<comment type="similarity">
    <text evidence="2 12">Belongs to the CTP synthase family.</text>
</comment>
<keyword evidence="16" id="KW-1185">Reference proteome</keyword>
<comment type="miscellaneous">
    <text evidence="12">CTPSs have evolved a hybrid strategy for distinguishing between UTP and CTP. The overlapping regions of the product feedback inhibitory and substrate sites recognize a common feature in both compounds, the triphosphate moiety. To differentiate isosteric substrate and product pyrimidine rings, an additional pocket far from the expected kinase/ligase catalytic site, specifically recognizes the cytosine and ribose portions of the product inhibitor.</text>
</comment>
<dbReference type="Gene3D" id="3.40.50.880">
    <property type="match status" value="1"/>
</dbReference>
<feature type="binding site" evidence="12">
    <location>
        <position position="71"/>
    </location>
    <ligand>
        <name>Mg(2+)</name>
        <dbReference type="ChEBI" id="CHEBI:18420"/>
    </ligand>
</feature>
<dbReference type="Gene3D" id="3.40.50.300">
    <property type="entry name" value="P-loop containing nucleotide triphosphate hydrolases"/>
    <property type="match status" value="1"/>
</dbReference>
<feature type="active site" evidence="12">
    <location>
        <position position="517"/>
    </location>
</feature>
<protein>
    <recommendedName>
        <fullName evidence="12">CTP synthase</fullName>
        <ecNumber evidence="12">6.3.4.2</ecNumber>
    </recommendedName>
    <alternativeName>
        <fullName evidence="12">Cytidine 5'-triphosphate synthase</fullName>
    </alternativeName>
    <alternativeName>
        <fullName evidence="12">Cytidine triphosphate synthetase</fullName>
        <shortName evidence="12">CTP synthetase</shortName>
        <shortName evidence="12">CTPS</shortName>
    </alternativeName>
    <alternativeName>
        <fullName evidence="12">UTP--ammonia ligase</fullName>
    </alternativeName>
</protein>
<dbReference type="CDD" id="cd03113">
    <property type="entry name" value="CTPS_N"/>
    <property type="match status" value="1"/>
</dbReference>
<dbReference type="PANTHER" id="PTHR11550:SF0">
    <property type="entry name" value="CTP SYNTHASE-RELATED"/>
    <property type="match status" value="1"/>
</dbReference>
<feature type="domain" description="CTP synthase N-terminal" evidence="14">
    <location>
        <begin position="3"/>
        <end position="264"/>
    </location>
</feature>
<dbReference type="Proteomes" id="UP000320772">
    <property type="component" value="Unassembled WGS sequence"/>
</dbReference>
<dbReference type="CDD" id="cd01746">
    <property type="entry name" value="GATase1_CTP_Synthase"/>
    <property type="match status" value="1"/>
</dbReference>
<dbReference type="GO" id="GO:0005829">
    <property type="term" value="C:cytosol"/>
    <property type="evidence" value="ECO:0007669"/>
    <property type="project" value="TreeGrafter"/>
</dbReference>
<evidence type="ECO:0000256" key="11">
    <source>
        <dbReference type="ARBA" id="ARBA00059148"/>
    </source>
</evidence>
<dbReference type="FunFam" id="3.40.50.880:FF:000002">
    <property type="entry name" value="CTP synthase"/>
    <property type="match status" value="1"/>
</dbReference>
<dbReference type="NCBIfam" id="TIGR00337">
    <property type="entry name" value="PyrG"/>
    <property type="match status" value="1"/>
</dbReference>
<dbReference type="GO" id="GO:0003883">
    <property type="term" value="F:CTP synthase activity"/>
    <property type="evidence" value="ECO:0007669"/>
    <property type="project" value="UniProtKB-UniRule"/>
</dbReference>
<dbReference type="InterPro" id="IPR027417">
    <property type="entry name" value="P-loop_NTPase"/>
</dbReference>
<comment type="catalytic activity">
    <reaction evidence="10 12">
        <text>UTP + L-glutamine + ATP + H2O = CTP + L-glutamate + ADP + phosphate + 2 H(+)</text>
        <dbReference type="Rhea" id="RHEA:26426"/>
        <dbReference type="ChEBI" id="CHEBI:15377"/>
        <dbReference type="ChEBI" id="CHEBI:15378"/>
        <dbReference type="ChEBI" id="CHEBI:29985"/>
        <dbReference type="ChEBI" id="CHEBI:30616"/>
        <dbReference type="ChEBI" id="CHEBI:37563"/>
        <dbReference type="ChEBI" id="CHEBI:43474"/>
        <dbReference type="ChEBI" id="CHEBI:46398"/>
        <dbReference type="ChEBI" id="CHEBI:58359"/>
        <dbReference type="ChEBI" id="CHEBI:456216"/>
        <dbReference type="EC" id="6.3.4.2"/>
    </reaction>
</comment>
<sequence length="543" mass="60178">MTRFVFITGGVVSSLGKGIASAALAALLQARGYKVRMRKLDPYLNVDPGTMSPYQHGEVFITDDGAETDLDLGHYERFTGVHASRADNTTTGRIYSDVIARERRGDYLGGTVQVIPHITDAIKDVVVTGTDDYDFVLVEIGGTVGDIESLPFLEAIRQLRNDLGHAQTMCVHLTLLPYIPAAGELKTKPTQHSVKELQNVGIQPQMLLCRSDRPIPDNERRKIANFCNVRPEAVIAALDVDTIYACPISYHNEGMDQEVLRYFGLPYDSKPDLSRWEKIVHAIREPEGEVRVAIVGKYTALLDSYKSLAEALLHGGIANHVKVKLDWIESEEFEKNGNIAERLKDADAILVPGGFGERGAEGKIQAVRYAREHNIPFLGICFGMQMAVIECARSLAGLPKASSTEFGPTDEPLVGLMTEWARGSEMLRRREGGDLGGTMRLGAYPAKLVPGSRVAEIYGRTEIRERHRHRWEVNAHYKDRLEKTGLRFSGLSPDGVLPEVIEYPDHAWFVAVQYHPELLSKPFDPHPLFAGFIAAAVKEAHSK</sequence>
<keyword evidence="5 12" id="KW-0547">Nucleotide-binding</keyword>
<dbReference type="EMBL" id="BJLY01000002">
    <property type="protein sequence ID" value="GEB03593.1"/>
    <property type="molecule type" value="Genomic_DNA"/>
</dbReference>
<dbReference type="InterPro" id="IPR029062">
    <property type="entry name" value="Class_I_gatase-like"/>
</dbReference>
<keyword evidence="3 12" id="KW-0436">Ligase</keyword>
<comment type="pathway">
    <text evidence="1 12">Pyrimidine metabolism; CTP biosynthesis via de novo pathway; CTP from UDP: step 2/2.</text>
</comment>
<evidence type="ECO:0000256" key="5">
    <source>
        <dbReference type="ARBA" id="ARBA00022741"/>
    </source>
</evidence>
<feature type="binding site" evidence="12">
    <location>
        <position position="13"/>
    </location>
    <ligand>
        <name>UTP</name>
        <dbReference type="ChEBI" id="CHEBI:46398"/>
    </ligand>
</feature>
<evidence type="ECO:0000256" key="4">
    <source>
        <dbReference type="ARBA" id="ARBA00022723"/>
    </source>
</evidence>
<comment type="function">
    <text evidence="11 12">Catalyzes the ATP-dependent amination of UTP to CTP with either L-glutamine or ammonia as the source of nitrogen. Regulates intracellular CTP levels through interactions with the four ribonucleotide triphosphates.</text>
</comment>
<feature type="binding site" evidence="12">
    <location>
        <begin position="186"/>
        <end position="191"/>
    </location>
    <ligand>
        <name>UTP</name>
        <dbReference type="ChEBI" id="CHEBI:46398"/>
    </ligand>
</feature>
<dbReference type="PROSITE" id="PS51273">
    <property type="entry name" value="GATASE_TYPE_1"/>
    <property type="match status" value="1"/>
</dbReference>
<dbReference type="GO" id="GO:0004359">
    <property type="term" value="F:glutaminase activity"/>
    <property type="evidence" value="ECO:0007669"/>
    <property type="project" value="RHEA"/>
</dbReference>
<comment type="activity regulation">
    <text evidence="12">Allosterically activated by GTP, when glutamine is the substrate; GTP has no effect on the reaction when ammonia is the substrate. The allosteric effector GTP functions by stabilizing the protein conformation that binds the tetrahedral intermediate(s) formed during glutamine hydrolysis. Inhibited by the product CTP, via allosteric rather than competitive inhibition.</text>
</comment>
<dbReference type="InterPro" id="IPR017926">
    <property type="entry name" value="GATASE"/>
</dbReference>
<comment type="caution">
    <text evidence="12">Lacks conserved residue(s) required for the propagation of feature annotation.</text>
</comment>
<keyword evidence="6 12" id="KW-0067">ATP-binding</keyword>
<comment type="subunit">
    <text evidence="12">Homotetramer.</text>
</comment>
<dbReference type="FunFam" id="3.40.50.300:FF:000009">
    <property type="entry name" value="CTP synthase"/>
    <property type="match status" value="1"/>
</dbReference>
<evidence type="ECO:0000256" key="7">
    <source>
        <dbReference type="ARBA" id="ARBA00022842"/>
    </source>
</evidence>
<evidence type="ECO:0000256" key="9">
    <source>
        <dbReference type="ARBA" id="ARBA00022975"/>
    </source>
</evidence>